<proteinExistence type="predicted"/>
<accession>A0A0A8YLV1</accession>
<evidence type="ECO:0000256" key="1">
    <source>
        <dbReference type="SAM" id="MobiDB-lite"/>
    </source>
</evidence>
<reference evidence="2" key="1">
    <citation type="submission" date="2014-09" db="EMBL/GenBank/DDBJ databases">
        <authorList>
            <person name="Magalhaes I.L.F."/>
            <person name="Oliveira U."/>
            <person name="Santos F.R."/>
            <person name="Vidigal T.H.D.A."/>
            <person name="Brescovit A.D."/>
            <person name="Santos A.J."/>
        </authorList>
    </citation>
    <scope>NUCLEOTIDE SEQUENCE</scope>
    <source>
        <tissue evidence="2">Shoot tissue taken approximately 20 cm above the soil surface</tissue>
    </source>
</reference>
<name>A0A0A8YLV1_ARUDO</name>
<evidence type="ECO:0000313" key="2">
    <source>
        <dbReference type="EMBL" id="JAD27259.1"/>
    </source>
</evidence>
<feature type="region of interest" description="Disordered" evidence="1">
    <location>
        <begin position="1"/>
        <end position="38"/>
    </location>
</feature>
<dbReference type="EMBL" id="GBRH01270636">
    <property type="protein sequence ID" value="JAD27259.1"/>
    <property type="molecule type" value="Transcribed_RNA"/>
</dbReference>
<reference evidence="2" key="2">
    <citation type="journal article" date="2015" name="Data Brief">
        <title>Shoot transcriptome of the giant reed, Arundo donax.</title>
        <authorList>
            <person name="Barrero R.A."/>
            <person name="Guerrero F.D."/>
            <person name="Moolhuijzen P."/>
            <person name="Goolsby J.A."/>
            <person name="Tidwell J."/>
            <person name="Bellgard S.E."/>
            <person name="Bellgard M.I."/>
        </authorList>
    </citation>
    <scope>NUCLEOTIDE SEQUENCE</scope>
    <source>
        <tissue evidence="2">Shoot tissue taken approximately 20 cm above the soil surface</tissue>
    </source>
</reference>
<dbReference type="AlphaFoldDB" id="A0A0A8YLV1"/>
<sequence>MSPPAWVKEAPGHPPVSDSRCAIPEGDPDIAGLTGADPKRSLSRSSSCLASVESAIVPLLFDVPDSALCSCLTTASFKSLDLSGE</sequence>
<protein>
    <submittedName>
        <fullName evidence="2">Uncharacterized protein</fullName>
    </submittedName>
</protein>
<organism evidence="2">
    <name type="scientific">Arundo donax</name>
    <name type="common">Giant reed</name>
    <name type="synonym">Donax arundinaceus</name>
    <dbReference type="NCBI Taxonomy" id="35708"/>
    <lineage>
        <taxon>Eukaryota</taxon>
        <taxon>Viridiplantae</taxon>
        <taxon>Streptophyta</taxon>
        <taxon>Embryophyta</taxon>
        <taxon>Tracheophyta</taxon>
        <taxon>Spermatophyta</taxon>
        <taxon>Magnoliopsida</taxon>
        <taxon>Liliopsida</taxon>
        <taxon>Poales</taxon>
        <taxon>Poaceae</taxon>
        <taxon>PACMAD clade</taxon>
        <taxon>Arundinoideae</taxon>
        <taxon>Arundineae</taxon>
        <taxon>Arundo</taxon>
    </lineage>
</organism>